<proteinExistence type="predicted"/>
<sequence>MTAAVPAWLRPLALRPPPAEAEPAWRYLPHCLAAALLLRLGLGLFTDAITYPDELYQYLEQGHRFAFGYGITTW</sequence>
<dbReference type="AlphaFoldDB" id="A0A930XX10"/>
<feature type="non-terminal residue" evidence="1">
    <location>
        <position position="74"/>
    </location>
</feature>
<protein>
    <submittedName>
        <fullName evidence="1">Uncharacterized protein</fullName>
    </submittedName>
</protein>
<dbReference type="EMBL" id="JADHEI010000046">
    <property type="protein sequence ID" value="MBF2735637.1"/>
    <property type="molecule type" value="Genomic_DNA"/>
</dbReference>
<name>A0A930XX10_9GAMM</name>
<organism evidence="1 2">
    <name type="scientific">Candidatus Amphirhobacter heronislandensis</name>
    <dbReference type="NCBI Taxonomy" id="1732024"/>
    <lineage>
        <taxon>Bacteria</taxon>
        <taxon>Pseudomonadati</taxon>
        <taxon>Pseudomonadota</taxon>
        <taxon>Gammaproteobacteria</taxon>
        <taxon>Candidatus Tethybacterales</taxon>
        <taxon>Candidatus Tethybacteraceae</taxon>
        <taxon>Candidatus Amphirhobacter</taxon>
    </lineage>
</organism>
<evidence type="ECO:0000313" key="2">
    <source>
        <dbReference type="Proteomes" id="UP000604381"/>
    </source>
</evidence>
<comment type="caution">
    <text evidence="1">The sequence shown here is derived from an EMBL/GenBank/DDBJ whole genome shotgun (WGS) entry which is preliminary data.</text>
</comment>
<accession>A0A930XX10</accession>
<keyword evidence="2" id="KW-1185">Reference proteome</keyword>
<gene>
    <name evidence="1" type="ORF">ISN26_06140</name>
</gene>
<reference evidence="1" key="1">
    <citation type="submission" date="2020-10" db="EMBL/GenBank/DDBJ databases">
        <title>An improved Amphimedon queenslandica hologenome assembly reveals how three proteobacterial symbionts can extend the metabolic phenotypic of their marine sponge host.</title>
        <authorList>
            <person name="Degnan B."/>
            <person name="Degnan S."/>
            <person name="Xiang X."/>
        </authorList>
    </citation>
    <scope>NUCLEOTIDE SEQUENCE</scope>
    <source>
        <strain evidence="1">AqS2</strain>
    </source>
</reference>
<dbReference type="Proteomes" id="UP000604381">
    <property type="component" value="Unassembled WGS sequence"/>
</dbReference>
<evidence type="ECO:0000313" key="1">
    <source>
        <dbReference type="EMBL" id="MBF2735637.1"/>
    </source>
</evidence>